<keyword evidence="2" id="KW-1185">Reference proteome</keyword>
<dbReference type="AlphaFoldDB" id="A0AAE1MX38"/>
<reference evidence="1" key="1">
    <citation type="submission" date="2023-10" db="EMBL/GenBank/DDBJ databases">
        <title>Chromosome-level genome of the transformable northern wattle, Acacia crassicarpa.</title>
        <authorList>
            <person name="Massaro I."/>
            <person name="Sinha N.R."/>
            <person name="Poethig S."/>
            <person name="Leichty A.R."/>
        </authorList>
    </citation>
    <scope>NUCLEOTIDE SEQUENCE</scope>
    <source>
        <strain evidence="1">Acra3RX</strain>
        <tissue evidence="1">Leaf</tissue>
    </source>
</reference>
<evidence type="ECO:0000313" key="1">
    <source>
        <dbReference type="EMBL" id="KAK4278888.1"/>
    </source>
</evidence>
<name>A0AAE1MX38_9FABA</name>
<protein>
    <submittedName>
        <fullName evidence="1">Uncharacterized protein</fullName>
    </submittedName>
</protein>
<organism evidence="1 2">
    <name type="scientific">Acacia crassicarpa</name>
    <name type="common">northern wattle</name>
    <dbReference type="NCBI Taxonomy" id="499986"/>
    <lineage>
        <taxon>Eukaryota</taxon>
        <taxon>Viridiplantae</taxon>
        <taxon>Streptophyta</taxon>
        <taxon>Embryophyta</taxon>
        <taxon>Tracheophyta</taxon>
        <taxon>Spermatophyta</taxon>
        <taxon>Magnoliopsida</taxon>
        <taxon>eudicotyledons</taxon>
        <taxon>Gunneridae</taxon>
        <taxon>Pentapetalae</taxon>
        <taxon>rosids</taxon>
        <taxon>fabids</taxon>
        <taxon>Fabales</taxon>
        <taxon>Fabaceae</taxon>
        <taxon>Caesalpinioideae</taxon>
        <taxon>mimosoid clade</taxon>
        <taxon>Acacieae</taxon>
        <taxon>Acacia</taxon>
    </lineage>
</organism>
<evidence type="ECO:0000313" key="2">
    <source>
        <dbReference type="Proteomes" id="UP001293593"/>
    </source>
</evidence>
<accession>A0AAE1MX38</accession>
<dbReference type="EMBL" id="JAWXYG010000003">
    <property type="protein sequence ID" value="KAK4278888.1"/>
    <property type="molecule type" value="Genomic_DNA"/>
</dbReference>
<comment type="caution">
    <text evidence="1">The sequence shown here is derived from an EMBL/GenBank/DDBJ whole genome shotgun (WGS) entry which is preliminary data.</text>
</comment>
<sequence>MVYSFTHFSPSALTPQRRSYLTIGNRSNLSRRRSNLFNLARCKTRYHTCDSLISHPQSSASLESVAQLFIVINVFCKLLGLFMAVQDCKSRGMPLG</sequence>
<dbReference type="Proteomes" id="UP001293593">
    <property type="component" value="Unassembled WGS sequence"/>
</dbReference>
<proteinExistence type="predicted"/>
<gene>
    <name evidence="1" type="ORF">QN277_016668</name>
</gene>